<dbReference type="AlphaFoldDB" id="A0AB33XGK2"/>
<name>A0AB33XGK2_HELPX</name>
<reference evidence="1 2" key="1">
    <citation type="submission" date="2012-04" db="EMBL/GenBank/DDBJ databases">
        <title>Genome sequence of Helicobacter pylori Hp H-42.</title>
        <authorList>
            <person name="Blanchard T.G."/>
            <person name="Czinn S.J."/>
            <person name="McCracken C."/>
            <person name="Abolude K."/>
            <person name="Maroo A."/>
            <person name="Santana-Cruz I."/>
            <person name="Tallon L.J."/>
            <person name="Ficke F.W.F."/>
        </authorList>
    </citation>
    <scope>NUCLEOTIDE SEQUENCE [LARGE SCALE GENOMIC DNA]</scope>
    <source>
        <strain evidence="1 2">Hp H-42</strain>
    </source>
</reference>
<evidence type="ECO:0000313" key="1">
    <source>
        <dbReference type="EMBL" id="EJB61574.1"/>
    </source>
</evidence>
<proteinExistence type="predicted"/>
<dbReference type="Proteomes" id="UP000005514">
    <property type="component" value="Unassembled WGS sequence"/>
</dbReference>
<sequence length="38" mass="4428">MIRLFGHHHLNLKGLNFIQFENLEYKTKILTACKLGAD</sequence>
<evidence type="ECO:0000313" key="2">
    <source>
        <dbReference type="Proteomes" id="UP000005514"/>
    </source>
</evidence>
<accession>A0AB33XGK2</accession>
<comment type="caution">
    <text evidence="1">The sequence shown here is derived from an EMBL/GenBank/DDBJ whole genome shotgun (WGS) entry which is preliminary data.</text>
</comment>
<protein>
    <submittedName>
        <fullName evidence="1">Uncharacterized protein</fullName>
    </submittedName>
</protein>
<dbReference type="EMBL" id="AKON01000014">
    <property type="protein sequence ID" value="EJB61574.1"/>
    <property type="molecule type" value="Genomic_DNA"/>
</dbReference>
<organism evidence="1 2">
    <name type="scientific">Helicobacter pylori Hp H-42</name>
    <dbReference type="NCBI Taxonomy" id="992047"/>
    <lineage>
        <taxon>Bacteria</taxon>
        <taxon>Pseudomonadati</taxon>
        <taxon>Campylobacterota</taxon>
        <taxon>Epsilonproteobacteria</taxon>
        <taxon>Campylobacterales</taxon>
        <taxon>Helicobacteraceae</taxon>
        <taxon>Helicobacter</taxon>
    </lineage>
</organism>
<gene>
    <name evidence="1" type="ORF">HPHPH42_1330</name>
</gene>